<keyword evidence="2" id="KW-1185">Reference proteome</keyword>
<name>A0A7X6HFD5_9MICC</name>
<proteinExistence type="predicted"/>
<dbReference type="RefSeq" id="WP_168487954.1">
    <property type="nucleotide sequence ID" value="NZ_JAAZSQ010000018.1"/>
</dbReference>
<dbReference type="EMBL" id="JAAZSQ010000018">
    <property type="protein sequence ID" value="NKX56011.1"/>
    <property type="molecule type" value="Genomic_DNA"/>
</dbReference>
<evidence type="ECO:0008006" key="3">
    <source>
        <dbReference type="Google" id="ProtNLM"/>
    </source>
</evidence>
<gene>
    <name evidence="1" type="ORF">HGG74_15990</name>
</gene>
<protein>
    <recommendedName>
        <fullName evidence="3">Helix-turn-helix domain-containing protein</fullName>
    </recommendedName>
</protein>
<reference evidence="1 2" key="1">
    <citation type="submission" date="2020-04" db="EMBL/GenBank/DDBJ databases">
        <title>Arthrobacter sp. nov.</title>
        <authorList>
            <person name="Liu S."/>
        </authorList>
    </citation>
    <scope>NUCLEOTIDE SEQUENCE [LARGE SCALE GENOMIC DNA]</scope>
    <source>
        <strain evidence="1 2">E918</strain>
    </source>
</reference>
<sequence>MQQTPEQLVDLLEQQTMDFTEAAECLEMKEMSLRSYIYRGGGAGRLRSVTIGRTVRLYRADVHTYKRELKK</sequence>
<evidence type="ECO:0000313" key="1">
    <source>
        <dbReference type="EMBL" id="NKX56011.1"/>
    </source>
</evidence>
<comment type="caution">
    <text evidence="1">The sequence shown here is derived from an EMBL/GenBank/DDBJ whole genome shotgun (WGS) entry which is preliminary data.</text>
</comment>
<evidence type="ECO:0000313" key="2">
    <source>
        <dbReference type="Proteomes" id="UP000544090"/>
    </source>
</evidence>
<organism evidence="1 2">
    <name type="scientific">Arthrobacter mobilis</name>
    <dbReference type="NCBI Taxonomy" id="2724944"/>
    <lineage>
        <taxon>Bacteria</taxon>
        <taxon>Bacillati</taxon>
        <taxon>Actinomycetota</taxon>
        <taxon>Actinomycetes</taxon>
        <taxon>Micrococcales</taxon>
        <taxon>Micrococcaceae</taxon>
        <taxon>Arthrobacter</taxon>
    </lineage>
</organism>
<accession>A0A7X6HFD5</accession>
<dbReference type="AlphaFoldDB" id="A0A7X6HFD5"/>
<dbReference type="Proteomes" id="UP000544090">
    <property type="component" value="Unassembled WGS sequence"/>
</dbReference>